<keyword evidence="4" id="KW-0547">Nucleotide-binding</keyword>
<dbReference type="VEuPathDB" id="VectorBase:MDOA001831"/>
<dbReference type="SUPFAM" id="SSF52540">
    <property type="entry name" value="P-loop containing nucleoside triphosphate hydrolases"/>
    <property type="match status" value="1"/>
</dbReference>
<keyword evidence="10" id="KW-1185">Reference proteome</keyword>
<evidence type="ECO:0000256" key="8">
    <source>
        <dbReference type="SAM" id="MobiDB-lite"/>
    </source>
</evidence>
<sequence>MSKDDEIRNLQNRRRNILFLVQRYLQDNGLFNTATALATEATRQLSEDFELCDNVDLDGIYLEYASYYQLKFGKYPKIVKRARPGVKLEMTQKLRKKNGKCNQAPDNNGAGQQQLQLATGENDTRNPANGFDVNDLQVVVKKMETSRMKMDVGSGNQAEIDTMEGNKGSGDSALTRLQEIQHSSPNPGGDLLLSCQEWQNLAELVKSTILSEQSKLKWSDVCGNSQAIEIIKEAVLTPLKYPQLFNQGLRPWRSVLLHGPPGSGKTLLAKVLYSETRDQVTFFNITSSVVISKWRGESEKLLKILFYMAQRHAPSIIFFDEIEGLTSKRDRSTDHESSKRFKNELLQLMDGMEHSAQTASVFILASTNLPWEIDEAFLRRFEKKLLVQLPNPSERGKLIEKLIPPNVRVAPAQMETLLKLSHNFTGDEIRLACKEIAMQTVRRLTKAQLKGAEPLLEDVPLENAFRQIKPLSLLLMDKHGKWQKEHGS</sequence>
<evidence type="ECO:0000259" key="9">
    <source>
        <dbReference type="SMART" id="SM00382"/>
    </source>
</evidence>
<keyword evidence="2" id="KW-0963">Cytoplasm</keyword>
<feature type="region of interest" description="Disordered" evidence="8">
    <location>
        <begin position="150"/>
        <end position="171"/>
    </location>
</feature>
<dbReference type="PROSITE" id="PS50896">
    <property type="entry name" value="LISH"/>
    <property type="match status" value="1"/>
</dbReference>
<name>A0A9J7I2N9_MUSDO</name>
<evidence type="ECO:0000256" key="7">
    <source>
        <dbReference type="ARBA" id="ARBA00023235"/>
    </source>
</evidence>
<dbReference type="PANTHER" id="PTHR23074">
    <property type="entry name" value="AAA DOMAIN-CONTAINING"/>
    <property type="match status" value="1"/>
</dbReference>
<evidence type="ECO:0000256" key="6">
    <source>
        <dbReference type="ARBA" id="ARBA00023212"/>
    </source>
</evidence>
<reference evidence="11" key="1">
    <citation type="submission" date="2025-08" db="UniProtKB">
        <authorList>
            <consortium name="RefSeq"/>
        </authorList>
    </citation>
    <scope>IDENTIFICATION</scope>
    <source>
        <strain evidence="11">Aabys</strain>
        <tissue evidence="11">Whole body</tissue>
    </source>
</reference>
<dbReference type="InterPro" id="IPR027417">
    <property type="entry name" value="P-loop_NTPase"/>
</dbReference>
<dbReference type="VEuPathDB" id="VectorBase:MDOMA2_013286"/>
<keyword evidence="3" id="KW-0493">Microtubule</keyword>
<dbReference type="Gene3D" id="3.40.50.300">
    <property type="entry name" value="P-loop containing nucleotide triphosphate hydrolases"/>
    <property type="match status" value="1"/>
</dbReference>
<dbReference type="InterPro" id="IPR006594">
    <property type="entry name" value="LisH"/>
</dbReference>
<feature type="domain" description="AAA+ ATPase" evidence="9">
    <location>
        <begin position="251"/>
        <end position="391"/>
    </location>
</feature>
<keyword evidence="6" id="KW-0206">Cytoskeleton</keyword>
<keyword evidence="5" id="KW-0067">ATP-binding</keyword>
<dbReference type="eggNOG" id="KOG0738">
    <property type="taxonomic scope" value="Eukaryota"/>
</dbReference>
<dbReference type="InterPro" id="IPR003593">
    <property type="entry name" value="AAA+_ATPase"/>
</dbReference>
<gene>
    <name evidence="11" type="primary">LOC101888707</name>
</gene>
<dbReference type="PANTHER" id="PTHR23074:SF78">
    <property type="entry name" value="KATANIN P60 ATPASE-CONTAINING SUBUNIT A-LIKE 2"/>
    <property type="match status" value="1"/>
</dbReference>
<evidence type="ECO:0000256" key="2">
    <source>
        <dbReference type="ARBA" id="ARBA00022490"/>
    </source>
</evidence>
<dbReference type="InterPro" id="IPR003959">
    <property type="entry name" value="ATPase_AAA_core"/>
</dbReference>
<dbReference type="Proteomes" id="UP001652621">
    <property type="component" value="Unplaced"/>
</dbReference>
<accession>A0A9J7I2N9</accession>
<dbReference type="InterPro" id="IPR050304">
    <property type="entry name" value="MT-severing_AAA_ATPase"/>
</dbReference>
<comment type="subcellular location">
    <subcellularLocation>
        <location evidence="1">Cytoplasm</location>
        <location evidence="1">Cytoskeleton</location>
        <location evidence="1">Spindle</location>
    </subcellularLocation>
</comment>
<feature type="region of interest" description="Disordered" evidence="8">
    <location>
        <begin position="94"/>
        <end position="131"/>
    </location>
</feature>
<protein>
    <submittedName>
        <fullName evidence="11">Katanin p60 ATPase-containing subunit A-like 2</fullName>
    </submittedName>
</protein>
<dbReference type="STRING" id="7370.A0A1I8M6T5"/>
<keyword evidence="7" id="KW-0413">Isomerase</keyword>
<evidence type="ECO:0000256" key="3">
    <source>
        <dbReference type="ARBA" id="ARBA00022701"/>
    </source>
</evidence>
<dbReference type="Gene3D" id="1.10.8.60">
    <property type="match status" value="1"/>
</dbReference>
<evidence type="ECO:0000313" key="10">
    <source>
        <dbReference type="Proteomes" id="UP001652621"/>
    </source>
</evidence>
<dbReference type="GeneID" id="101888707"/>
<proteinExistence type="predicted"/>
<evidence type="ECO:0000256" key="5">
    <source>
        <dbReference type="ARBA" id="ARBA00022840"/>
    </source>
</evidence>
<evidence type="ECO:0000256" key="1">
    <source>
        <dbReference type="ARBA" id="ARBA00004186"/>
    </source>
</evidence>
<dbReference type="SMART" id="SM00667">
    <property type="entry name" value="LisH"/>
    <property type="match status" value="1"/>
</dbReference>
<dbReference type="SMART" id="SM00382">
    <property type="entry name" value="AAA"/>
    <property type="match status" value="1"/>
</dbReference>
<dbReference type="OrthoDB" id="191529at2759"/>
<dbReference type="Pfam" id="PF00004">
    <property type="entry name" value="AAA"/>
    <property type="match status" value="1"/>
</dbReference>
<feature type="compositionally biased region" description="Low complexity" evidence="8">
    <location>
        <begin position="107"/>
        <end position="118"/>
    </location>
</feature>
<evidence type="ECO:0000256" key="4">
    <source>
        <dbReference type="ARBA" id="ARBA00022741"/>
    </source>
</evidence>
<dbReference type="RefSeq" id="XP_005183598.2">
    <property type="nucleotide sequence ID" value="XM_005183541.3"/>
</dbReference>
<organism evidence="10 11">
    <name type="scientific">Musca domestica</name>
    <name type="common">House fly</name>
    <dbReference type="NCBI Taxonomy" id="7370"/>
    <lineage>
        <taxon>Eukaryota</taxon>
        <taxon>Metazoa</taxon>
        <taxon>Ecdysozoa</taxon>
        <taxon>Arthropoda</taxon>
        <taxon>Hexapoda</taxon>
        <taxon>Insecta</taxon>
        <taxon>Pterygota</taxon>
        <taxon>Neoptera</taxon>
        <taxon>Endopterygota</taxon>
        <taxon>Diptera</taxon>
        <taxon>Brachycera</taxon>
        <taxon>Muscomorpha</taxon>
        <taxon>Muscoidea</taxon>
        <taxon>Muscidae</taxon>
        <taxon>Musca</taxon>
    </lineage>
</organism>
<evidence type="ECO:0000313" key="11">
    <source>
        <dbReference type="RefSeq" id="XP_005183598.2"/>
    </source>
</evidence>